<reference evidence="17" key="3">
    <citation type="submission" date="2025-09" db="UniProtKB">
        <authorList>
            <consortium name="Ensembl"/>
        </authorList>
    </citation>
    <scope>IDENTIFICATION</scope>
</reference>
<comment type="similarity">
    <text evidence="4">Belongs to the major facilitator superfamily. Sugar transporter (TC 2.A.1.1) family. Glucose transporter subfamily.</text>
</comment>
<evidence type="ECO:0000256" key="10">
    <source>
        <dbReference type="ARBA" id="ARBA00022989"/>
    </source>
</evidence>
<evidence type="ECO:0000259" key="16">
    <source>
        <dbReference type="PROSITE" id="PS50850"/>
    </source>
</evidence>
<keyword evidence="9 15" id="KW-0812">Transmembrane</keyword>
<evidence type="ECO:0000256" key="9">
    <source>
        <dbReference type="ARBA" id="ARBA00022692"/>
    </source>
</evidence>
<dbReference type="Ensembl" id="ENSGWIT00000040461.1">
    <property type="protein sequence ID" value="ENSGWIP00000037152.1"/>
    <property type="gene ID" value="ENSGWIG00000019094.1"/>
</dbReference>
<feature type="transmembrane region" description="Helical" evidence="15">
    <location>
        <begin position="313"/>
        <end position="330"/>
    </location>
</feature>
<keyword evidence="8" id="KW-0762">Sugar transport</keyword>
<organism evidence="17 18">
    <name type="scientific">Gouania willdenowi</name>
    <name type="common">Blunt-snouted clingfish</name>
    <name type="synonym">Lepadogaster willdenowi</name>
    <dbReference type="NCBI Taxonomy" id="441366"/>
    <lineage>
        <taxon>Eukaryota</taxon>
        <taxon>Metazoa</taxon>
        <taxon>Chordata</taxon>
        <taxon>Craniata</taxon>
        <taxon>Vertebrata</taxon>
        <taxon>Euteleostomi</taxon>
        <taxon>Actinopterygii</taxon>
        <taxon>Neopterygii</taxon>
        <taxon>Teleostei</taxon>
        <taxon>Neoteleostei</taxon>
        <taxon>Acanthomorphata</taxon>
        <taxon>Ovalentaria</taxon>
        <taxon>Blenniimorphae</taxon>
        <taxon>Blenniiformes</taxon>
        <taxon>Gobiesocoidei</taxon>
        <taxon>Gobiesocidae</taxon>
        <taxon>Gobiesocinae</taxon>
        <taxon>Gouania</taxon>
    </lineage>
</organism>
<dbReference type="Gene3D" id="1.20.1250.20">
    <property type="entry name" value="MFS general substrate transporter like domains"/>
    <property type="match status" value="1"/>
</dbReference>
<dbReference type="NCBIfam" id="TIGR00879">
    <property type="entry name" value="SP"/>
    <property type="match status" value="1"/>
</dbReference>
<accession>A0A8C5N8P3</accession>
<evidence type="ECO:0000256" key="13">
    <source>
        <dbReference type="ARBA" id="ARBA00031099"/>
    </source>
</evidence>
<reference evidence="17" key="1">
    <citation type="submission" date="2020-06" db="EMBL/GenBank/DDBJ databases">
        <authorList>
            <consortium name="Wellcome Sanger Institute Data Sharing"/>
        </authorList>
    </citation>
    <scope>NUCLEOTIDE SEQUENCE [LARGE SCALE GENOMIC DNA]</scope>
</reference>
<dbReference type="Pfam" id="PF00083">
    <property type="entry name" value="Sugar_tr"/>
    <property type="match status" value="1"/>
</dbReference>
<evidence type="ECO:0000256" key="8">
    <source>
        <dbReference type="ARBA" id="ARBA00022597"/>
    </source>
</evidence>
<dbReference type="PRINTS" id="PR00171">
    <property type="entry name" value="SUGRTRNSPORT"/>
</dbReference>
<keyword evidence="11 15" id="KW-0472">Membrane</keyword>
<comment type="subcellular location">
    <subcellularLocation>
        <location evidence="2">Cell membrane</location>
        <location evidence="2">Sarcolemma</location>
    </subcellularLocation>
    <subcellularLocation>
        <location evidence="3">Cell membrane</location>
        <topology evidence="3">Multi-pass membrane protein</topology>
    </subcellularLocation>
</comment>
<dbReference type="InterPro" id="IPR003663">
    <property type="entry name" value="Sugar/inositol_transpt"/>
</dbReference>
<keyword evidence="7" id="KW-1003">Cell membrane</keyword>
<feature type="transmembrane region" description="Helical" evidence="15">
    <location>
        <begin position="281"/>
        <end position="301"/>
    </location>
</feature>
<dbReference type="GO" id="GO:0070837">
    <property type="term" value="P:dehydroascorbic acid transport"/>
    <property type="evidence" value="ECO:0007669"/>
    <property type="project" value="TreeGrafter"/>
</dbReference>
<dbReference type="FunFam" id="1.20.1250.20:FF:001511">
    <property type="entry name" value="Solute carrier family 2, facilitated glucose transporter member 5"/>
    <property type="match status" value="1"/>
</dbReference>
<evidence type="ECO:0000256" key="5">
    <source>
        <dbReference type="ARBA" id="ARBA00015973"/>
    </source>
</evidence>
<gene>
    <name evidence="17" type="primary">slc2a11l</name>
</gene>
<evidence type="ECO:0000256" key="12">
    <source>
        <dbReference type="ARBA" id="ARBA00029961"/>
    </source>
</evidence>
<evidence type="ECO:0000256" key="1">
    <source>
        <dbReference type="ARBA" id="ARBA00000590"/>
    </source>
</evidence>
<dbReference type="GO" id="GO:0005353">
    <property type="term" value="F:fructose transmembrane transporter activity"/>
    <property type="evidence" value="ECO:0007669"/>
    <property type="project" value="UniProtKB-ARBA"/>
</dbReference>
<comment type="catalytic activity">
    <reaction evidence="1">
        <text>D-fructose(out) = D-fructose(in)</text>
        <dbReference type="Rhea" id="RHEA:60372"/>
        <dbReference type="ChEBI" id="CHEBI:37721"/>
    </reaction>
</comment>
<evidence type="ECO:0000256" key="4">
    <source>
        <dbReference type="ARBA" id="ARBA00007004"/>
    </source>
</evidence>
<feature type="transmembrane region" description="Helical" evidence="15">
    <location>
        <begin position="375"/>
        <end position="395"/>
    </location>
</feature>
<dbReference type="GO" id="GO:0042383">
    <property type="term" value="C:sarcolemma"/>
    <property type="evidence" value="ECO:0007669"/>
    <property type="project" value="UniProtKB-SubCell"/>
</dbReference>
<dbReference type="Proteomes" id="UP000694680">
    <property type="component" value="Chromosome 12"/>
</dbReference>
<feature type="transmembrane region" description="Helical" evidence="15">
    <location>
        <begin position="36"/>
        <end position="61"/>
    </location>
</feature>
<evidence type="ECO:0000256" key="11">
    <source>
        <dbReference type="ARBA" id="ARBA00023136"/>
    </source>
</evidence>
<keyword evidence="18" id="KW-1185">Reference proteome</keyword>
<dbReference type="AlphaFoldDB" id="A0A8C5N8P3"/>
<keyword evidence="10 15" id="KW-1133">Transmembrane helix</keyword>
<dbReference type="GO" id="GO:0055056">
    <property type="term" value="F:D-glucose transmembrane transporter activity"/>
    <property type="evidence" value="ECO:0007669"/>
    <property type="project" value="TreeGrafter"/>
</dbReference>
<evidence type="ECO:0000313" key="17">
    <source>
        <dbReference type="Ensembl" id="ENSGWIP00000037152.1"/>
    </source>
</evidence>
<evidence type="ECO:0000256" key="6">
    <source>
        <dbReference type="ARBA" id="ARBA00022448"/>
    </source>
</evidence>
<evidence type="ECO:0000256" key="7">
    <source>
        <dbReference type="ARBA" id="ARBA00022475"/>
    </source>
</evidence>
<feature type="transmembrane region" description="Helical" evidence="15">
    <location>
        <begin position="401"/>
        <end position="421"/>
    </location>
</feature>
<dbReference type="PROSITE" id="PS50850">
    <property type="entry name" value="MFS"/>
    <property type="match status" value="1"/>
</dbReference>
<evidence type="ECO:0000313" key="18">
    <source>
        <dbReference type="Proteomes" id="UP000694680"/>
    </source>
</evidence>
<protein>
    <recommendedName>
        <fullName evidence="5">Solute carrier family 2, facilitated glucose transporter member 5</fullName>
    </recommendedName>
    <alternativeName>
        <fullName evidence="13">Fructose transporter</fullName>
    </alternativeName>
    <alternativeName>
        <fullName evidence="12">Glucose transporter type 5, small intestine</fullName>
    </alternativeName>
</protein>
<keyword evidence="6 14" id="KW-0813">Transport</keyword>
<feature type="transmembrane region" description="Helical" evidence="15">
    <location>
        <begin position="245"/>
        <end position="266"/>
    </location>
</feature>
<feature type="transmembrane region" description="Helical" evidence="15">
    <location>
        <begin position="68"/>
        <end position="85"/>
    </location>
</feature>
<evidence type="ECO:0000256" key="3">
    <source>
        <dbReference type="ARBA" id="ARBA00004651"/>
    </source>
</evidence>
<dbReference type="InterPro" id="IPR020846">
    <property type="entry name" value="MFS_dom"/>
</dbReference>
<proteinExistence type="inferred from homology"/>
<dbReference type="PANTHER" id="PTHR23503:SF54">
    <property type="entry name" value="MAJOR FACILITATOR SUPERFAMILY (MFS) PROFILE DOMAIN-CONTAINING PROTEIN"/>
    <property type="match status" value="1"/>
</dbReference>
<feature type="transmembrane region" description="Helical" evidence="15">
    <location>
        <begin position="336"/>
        <end position="354"/>
    </location>
</feature>
<reference evidence="17" key="2">
    <citation type="submission" date="2025-08" db="UniProtKB">
        <authorList>
            <consortium name="Ensembl"/>
        </authorList>
    </citation>
    <scope>IDENTIFICATION</scope>
</reference>
<dbReference type="SUPFAM" id="SSF103473">
    <property type="entry name" value="MFS general substrate transporter"/>
    <property type="match status" value="1"/>
</dbReference>
<evidence type="ECO:0000256" key="2">
    <source>
        <dbReference type="ARBA" id="ARBA00004135"/>
    </source>
</evidence>
<feature type="transmembrane region" description="Helical" evidence="15">
    <location>
        <begin position="100"/>
        <end position="118"/>
    </location>
</feature>
<name>A0A8C5N8P3_GOUWI</name>
<sequence>KTNKIKQLEKSFLKILMNESILHRYNVQLEASQISLIWSFTVSMFCVGGLLGSLAAGLLVSKFGRKKCLLFNNFLVISGALLMLFSKKAASFEMIIVGRFLYGISAGVCLTAHPLYVLECTPKRLSGMVGVTLSTSASFGRFCGQLLGISELLGTEENWPWLLGFTGFTALFQLVTLPFLPESPSFLLLQSGDHQACEKALKRLRGDKDYSREVEEMLEEKAALQCVRSRSVWELIQDQTVRWQLITIVICFITLQFSGITAVYFYSSDVFRTAGMPEEKLPYAAVGTGLCEVFTSACMLIENTGRKVLMFRGYIAMALTLALVTITLYFRSHVSWMPYCSMVLIFVFIFFYAIGPGAVTAPLPSQIFPQAFKSAAYTVACTLSWTVLFMLGLLFPLIVESLDYFCFVIFLVFCLACGTFVKFNIPEMKNQTALEIAAAFERMHGKSGESETKTSIDNSLYETKL</sequence>
<dbReference type="PANTHER" id="PTHR23503">
    <property type="entry name" value="SOLUTE CARRIER FAMILY 2"/>
    <property type="match status" value="1"/>
</dbReference>
<evidence type="ECO:0000256" key="15">
    <source>
        <dbReference type="SAM" id="Phobius"/>
    </source>
</evidence>
<evidence type="ECO:0000256" key="14">
    <source>
        <dbReference type="RuleBase" id="RU003346"/>
    </source>
</evidence>
<dbReference type="GO" id="GO:0046323">
    <property type="term" value="P:D-glucose import"/>
    <property type="evidence" value="ECO:0007669"/>
    <property type="project" value="TreeGrafter"/>
</dbReference>
<dbReference type="GO" id="GO:1990539">
    <property type="term" value="P:fructose import across plasma membrane"/>
    <property type="evidence" value="ECO:0007669"/>
    <property type="project" value="UniProtKB-ARBA"/>
</dbReference>
<dbReference type="InterPro" id="IPR005828">
    <property type="entry name" value="MFS_sugar_transport-like"/>
</dbReference>
<dbReference type="InterPro" id="IPR036259">
    <property type="entry name" value="MFS_trans_sf"/>
</dbReference>
<dbReference type="InterPro" id="IPR045263">
    <property type="entry name" value="GLUT"/>
</dbReference>
<feature type="domain" description="Major facilitator superfamily (MFS) profile" evidence="16">
    <location>
        <begin position="1"/>
        <end position="429"/>
    </location>
</feature>